<dbReference type="EMBL" id="VSRR010009266">
    <property type="protein sequence ID" value="MPC50075.1"/>
    <property type="molecule type" value="Genomic_DNA"/>
</dbReference>
<dbReference type="PANTHER" id="PTHR12236">
    <property type="entry name" value="STRUCTURAL CONTITUENT OF CUTICLE"/>
    <property type="match status" value="1"/>
</dbReference>
<reference evidence="4 5" key="1">
    <citation type="submission" date="2019-05" db="EMBL/GenBank/DDBJ databases">
        <title>Another draft genome of Portunus trituberculatus and its Hox gene families provides insights of decapod evolution.</title>
        <authorList>
            <person name="Jeong J.-H."/>
            <person name="Song I."/>
            <person name="Kim S."/>
            <person name="Choi T."/>
            <person name="Kim D."/>
            <person name="Ryu S."/>
            <person name="Kim W."/>
        </authorList>
    </citation>
    <scope>NUCLEOTIDE SEQUENCE [LARGE SCALE GENOMIC DNA]</scope>
    <source>
        <tissue evidence="4">Muscle</tissue>
    </source>
</reference>
<evidence type="ECO:0000313" key="5">
    <source>
        <dbReference type="Proteomes" id="UP000324222"/>
    </source>
</evidence>
<keyword evidence="1 2" id="KW-0193">Cuticle</keyword>
<dbReference type="Pfam" id="PF00379">
    <property type="entry name" value="Chitin_bind_4"/>
    <property type="match status" value="1"/>
</dbReference>
<dbReference type="GO" id="GO:0005615">
    <property type="term" value="C:extracellular space"/>
    <property type="evidence" value="ECO:0007669"/>
    <property type="project" value="TreeGrafter"/>
</dbReference>
<organism evidence="4 5">
    <name type="scientific">Portunus trituberculatus</name>
    <name type="common">Swimming crab</name>
    <name type="synonym">Neptunus trituberculatus</name>
    <dbReference type="NCBI Taxonomy" id="210409"/>
    <lineage>
        <taxon>Eukaryota</taxon>
        <taxon>Metazoa</taxon>
        <taxon>Ecdysozoa</taxon>
        <taxon>Arthropoda</taxon>
        <taxon>Crustacea</taxon>
        <taxon>Multicrustacea</taxon>
        <taxon>Malacostraca</taxon>
        <taxon>Eumalacostraca</taxon>
        <taxon>Eucarida</taxon>
        <taxon>Decapoda</taxon>
        <taxon>Pleocyemata</taxon>
        <taxon>Brachyura</taxon>
        <taxon>Eubrachyura</taxon>
        <taxon>Portunoidea</taxon>
        <taxon>Portunidae</taxon>
        <taxon>Portuninae</taxon>
        <taxon>Portunus</taxon>
    </lineage>
</organism>
<evidence type="ECO:0000256" key="1">
    <source>
        <dbReference type="ARBA" id="ARBA00022460"/>
    </source>
</evidence>
<protein>
    <submittedName>
        <fullName evidence="4">Pro-resilin</fullName>
    </submittedName>
</protein>
<name>A0A5B7FXL5_PORTR</name>
<dbReference type="GO" id="GO:0042302">
    <property type="term" value="F:structural constituent of cuticle"/>
    <property type="evidence" value="ECO:0007669"/>
    <property type="project" value="UniProtKB-UniRule"/>
</dbReference>
<dbReference type="GO" id="GO:0031012">
    <property type="term" value="C:extracellular matrix"/>
    <property type="evidence" value="ECO:0007669"/>
    <property type="project" value="TreeGrafter"/>
</dbReference>
<dbReference type="PROSITE" id="PS51155">
    <property type="entry name" value="CHIT_BIND_RR_2"/>
    <property type="match status" value="1"/>
</dbReference>
<dbReference type="PANTHER" id="PTHR12236:SF79">
    <property type="entry name" value="CUTICULAR PROTEIN 50CB-RELATED"/>
    <property type="match status" value="1"/>
</dbReference>
<proteinExistence type="predicted"/>
<dbReference type="OrthoDB" id="6595597at2759"/>
<accession>A0A5B7FXL5</accession>
<evidence type="ECO:0000256" key="2">
    <source>
        <dbReference type="PROSITE-ProRule" id="PRU00497"/>
    </source>
</evidence>
<comment type="caution">
    <text evidence="4">The sequence shown here is derived from an EMBL/GenBank/DDBJ whole genome shotgun (WGS) entry which is preliminary data.</text>
</comment>
<evidence type="ECO:0000313" key="4">
    <source>
        <dbReference type="EMBL" id="MPC50075.1"/>
    </source>
</evidence>
<dbReference type="InterPro" id="IPR051217">
    <property type="entry name" value="Insect_Cuticle_Struc_Prot"/>
</dbReference>
<feature type="region of interest" description="Disordered" evidence="3">
    <location>
        <begin position="1"/>
        <end position="58"/>
    </location>
</feature>
<dbReference type="AlphaFoldDB" id="A0A5B7FXL5"/>
<sequence>MNSWVLKTVSPVEKPDHGYNYDPPAVTYHPPHTTTEAEEPGYIYDPPEHSYDYEPEPGVIGEFESNYNVKDETAGLDFGHDQTAEGKEMNGVYHVLLPDGTKQTVTYHVDKESGYVAHVTYEQDVSYKPPTPPDSLYEPPVLVEDSPPSPPVLIEEPVLDLRSIF</sequence>
<keyword evidence="5" id="KW-1185">Reference proteome</keyword>
<dbReference type="InterPro" id="IPR000618">
    <property type="entry name" value="Insect_cuticle"/>
</dbReference>
<evidence type="ECO:0000256" key="3">
    <source>
        <dbReference type="SAM" id="MobiDB-lite"/>
    </source>
</evidence>
<gene>
    <name evidence="4" type="primary">resilin_8</name>
    <name evidence="4" type="ORF">E2C01_043897</name>
</gene>
<dbReference type="Proteomes" id="UP000324222">
    <property type="component" value="Unassembled WGS sequence"/>
</dbReference>